<dbReference type="OrthoDB" id="9763290at2"/>
<feature type="domain" description="Glutamine amidotransferase type-2" evidence="8">
    <location>
        <begin position="2"/>
        <end position="213"/>
    </location>
</feature>
<evidence type="ECO:0000256" key="4">
    <source>
        <dbReference type="ARBA" id="ARBA00022741"/>
    </source>
</evidence>
<dbReference type="InterPro" id="IPR033738">
    <property type="entry name" value="AsnB_N"/>
</dbReference>
<evidence type="ECO:0000256" key="1">
    <source>
        <dbReference type="ARBA" id="ARBA00005187"/>
    </source>
</evidence>
<dbReference type="AlphaFoldDB" id="A0A419RUM0"/>
<evidence type="ECO:0000313" key="10">
    <source>
        <dbReference type="Proteomes" id="UP000285232"/>
    </source>
</evidence>
<protein>
    <recommendedName>
        <fullName evidence="3">asparagine synthase (glutamine-hydrolyzing)</fullName>
        <ecNumber evidence="3">6.3.5.4</ecNumber>
    </recommendedName>
</protein>
<dbReference type="Pfam" id="PF00733">
    <property type="entry name" value="Asn_synthase"/>
    <property type="match status" value="1"/>
</dbReference>
<dbReference type="GO" id="GO:0006529">
    <property type="term" value="P:asparagine biosynthetic process"/>
    <property type="evidence" value="ECO:0007669"/>
    <property type="project" value="InterPro"/>
</dbReference>
<dbReference type="InterPro" id="IPR017932">
    <property type="entry name" value="GATase_2_dom"/>
</dbReference>
<evidence type="ECO:0000313" key="9">
    <source>
        <dbReference type="EMBL" id="RJY09444.1"/>
    </source>
</evidence>
<keyword evidence="10" id="KW-1185">Reference proteome</keyword>
<evidence type="ECO:0000256" key="5">
    <source>
        <dbReference type="ARBA" id="ARBA00022840"/>
    </source>
</evidence>
<accession>A0A419RUM0</accession>
<dbReference type="Gene3D" id="3.60.20.10">
    <property type="entry name" value="Glutamine Phosphoribosylpyrophosphate, subunit 1, domain 1"/>
    <property type="match status" value="1"/>
</dbReference>
<organism evidence="9 10">
    <name type="scientific">Aurantiacibacter aquimixticola</name>
    <dbReference type="NCBI Taxonomy" id="1958945"/>
    <lineage>
        <taxon>Bacteria</taxon>
        <taxon>Pseudomonadati</taxon>
        <taxon>Pseudomonadota</taxon>
        <taxon>Alphaproteobacteria</taxon>
        <taxon>Sphingomonadales</taxon>
        <taxon>Erythrobacteraceae</taxon>
        <taxon>Aurantiacibacter</taxon>
    </lineage>
</organism>
<evidence type="ECO:0000259" key="8">
    <source>
        <dbReference type="PROSITE" id="PS51278"/>
    </source>
</evidence>
<comment type="pathway">
    <text evidence="1">Amino-acid biosynthesis; L-asparagine biosynthesis; L-asparagine from L-aspartate (L-Gln route): step 1/1.</text>
</comment>
<name>A0A419RUM0_9SPHN</name>
<dbReference type="InterPro" id="IPR029055">
    <property type="entry name" value="Ntn_hydrolases_N"/>
</dbReference>
<reference evidence="9 10" key="1">
    <citation type="journal article" date="2017" name="Int. J. Syst. Evol. Microbiol.">
        <title>Erythrobacter aquimixticola sp. nov., isolated from the junction between the ocean and a freshwater spring.</title>
        <authorList>
            <person name="Park S."/>
            <person name="Jung Y.T."/>
            <person name="Choi S.J."/>
            <person name="Yoon J.H."/>
        </authorList>
    </citation>
    <scope>NUCLEOTIDE SEQUENCE [LARGE SCALE GENOMIC DNA]</scope>
    <source>
        <strain evidence="9 10">JSSK-14</strain>
    </source>
</reference>
<evidence type="ECO:0000256" key="6">
    <source>
        <dbReference type="ARBA" id="ARBA00022962"/>
    </source>
</evidence>
<dbReference type="Pfam" id="PF13537">
    <property type="entry name" value="GATase_7"/>
    <property type="match status" value="1"/>
</dbReference>
<dbReference type="EMBL" id="RAHX01000001">
    <property type="protein sequence ID" value="RJY09444.1"/>
    <property type="molecule type" value="Genomic_DNA"/>
</dbReference>
<dbReference type="CDD" id="cd00712">
    <property type="entry name" value="AsnB"/>
    <property type="match status" value="1"/>
</dbReference>
<dbReference type="InterPro" id="IPR051786">
    <property type="entry name" value="ASN_synthetase/amidase"/>
</dbReference>
<dbReference type="EC" id="6.3.5.4" evidence="3"/>
<comment type="catalytic activity">
    <reaction evidence="7">
        <text>L-aspartate + L-glutamine + ATP + H2O = L-asparagine + L-glutamate + AMP + diphosphate + H(+)</text>
        <dbReference type="Rhea" id="RHEA:12228"/>
        <dbReference type="ChEBI" id="CHEBI:15377"/>
        <dbReference type="ChEBI" id="CHEBI:15378"/>
        <dbReference type="ChEBI" id="CHEBI:29985"/>
        <dbReference type="ChEBI" id="CHEBI:29991"/>
        <dbReference type="ChEBI" id="CHEBI:30616"/>
        <dbReference type="ChEBI" id="CHEBI:33019"/>
        <dbReference type="ChEBI" id="CHEBI:58048"/>
        <dbReference type="ChEBI" id="CHEBI:58359"/>
        <dbReference type="ChEBI" id="CHEBI:456215"/>
        <dbReference type="EC" id="6.3.5.4"/>
    </reaction>
</comment>
<dbReference type="InterPro" id="IPR014729">
    <property type="entry name" value="Rossmann-like_a/b/a_fold"/>
</dbReference>
<evidence type="ECO:0000256" key="2">
    <source>
        <dbReference type="ARBA" id="ARBA00005752"/>
    </source>
</evidence>
<gene>
    <name evidence="9" type="ORF">D6201_08820</name>
</gene>
<dbReference type="InterPro" id="IPR006426">
    <property type="entry name" value="Asn_synth_AEB"/>
</dbReference>
<comment type="similarity">
    <text evidence="2">Belongs to the asparagine synthetase family.</text>
</comment>
<keyword evidence="6" id="KW-0315">Glutamine amidotransferase</keyword>
<dbReference type="GO" id="GO:0005524">
    <property type="term" value="F:ATP binding"/>
    <property type="evidence" value="ECO:0007669"/>
    <property type="project" value="UniProtKB-KW"/>
</dbReference>
<dbReference type="PROSITE" id="PS51278">
    <property type="entry name" value="GATASE_TYPE_2"/>
    <property type="match status" value="1"/>
</dbReference>
<dbReference type="SUPFAM" id="SSF56235">
    <property type="entry name" value="N-terminal nucleophile aminohydrolases (Ntn hydrolases)"/>
    <property type="match status" value="1"/>
</dbReference>
<dbReference type="PANTHER" id="PTHR43284:SF1">
    <property type="entry name" value="ASPARAGINE SYNTHETASE"/>
    <property type="match status" value="1"/>
</dbReference>
<sequence length="626" mass="70077">MSGIAAILHASGKPANAQDIAEMTRAMSYRARDGSDHLIAGSLAMGHCASHTSPEDSACRQPLRSTADSTVITMDGYLANRCDLCRQLRRSGVGLRNDSPAEVSLAAYRLWGDGFAPYLEGEFALILFDAPRQRLLCVGDHAGLRQLYYWYDGKTFIAATDIVAVLSALRERPSPDLSYLAQHVANGWYDHEGTAWKGIKRLQPASLLRLQGGVISVETYWQPPAEVGVRYESDREYFEHYRSVFTESVLAASRSSAPLACDVSGGLDSSAIFCLADHLCAEGRLGAPDLLGFTLGAPESSDADERRYVEAVERQTGRMIERAAMFEPKLDWYIAQGHADKRLPSLPNTVMLRATARAAAARGCRVNLTGQGGDQWLDGLPHNFREDLRARDWSALKRGAAADLSARGKRRFIAKALRQSLAASIPHSVRRILLDRRDRRTAERHGEDTRMLSSALAAAIAAKRHTYFTRTSTSDPDRRHIHRKLRYPFALLAYDMMELQAAQEGIEYRHPMLSRKFIEFSARTPEFIRLRGEQNKFIHRRAMAGLLPDEIVEREDKAGFDQTFHPHLPDIEQYCVDALGNPQFARLVDGATMIDDFDRMRMGRIDEIPIWTLWGYFACAAFLDLE</sequence>
<evidence type="ECO:0000256" key="3">
    <source>
        <dbReference type="ARBA" id="ARBA00012737"/>
    </source>
</evidence>
<keyword evidence="4" id="KW-0547">Nucleotide-binding</keyword>
<dbReference type="InterPro" id="IPR001962">
    <property type="entry name" value="Asn_synthase"/>
</dbReference>
<dbReference type="Gene3D" id="3.40.50.620">
    <property type="entry name" value="HUPs"/>
    <property type="match status" value="1"/>
</dbReference>
<dbReference type="PANTHER" id="PTHR43284">
    <property type="entry name" value="ASPARAGINE SYNTHETASE (GLUTAMINE-HYDROLYZING)"/>
    <property type="match status" value="1"/>
</dbReference>
<dbReference type="GO" id="GO:0004066">
    <property type="term" value="F:asparagine synthase (glutamine-hydrolyzing) activity"/>
    <property type="evidence" value="ECO:0007669"/>
    <property type="project" value="UniProtKB-EC"/>
</dbReference>
<evidence type="ECO:0000256" key="7">
    <source>
        <dbReference type="ARBA" id="ARBA00048741"/>
    </source>
</evidence>
<comment type="caution">
    <text evidence="9">The sequence shown here is derived from an EMBL/GenBank/DDBJ whole genome shotgun (WGS) entry which is preliminary data.</text>
</comment>
<keyword evidence="5" id="KW-0067">ATP-binding</keyword>
<dbReference type="PIRSF" id="PIRSF001589">
    <property type="entry name" value="Asn_synthetase_glu-h"/>
    <property type="match status" value="1"/>
</dbReference>
<dbReference type="Proteomes" id="UP000285232">
    <property type="component" value="Unassembled WGS sequence"/>
</dbReference>
<dbReference type="SUPFAM" id="SSF52402">
    <property type="entry name" value="Adenine nucleotide alpha hydrolases-like"/>
    <property type="match status" value="1"/>
</dbReference>
<proteinExistence type="inferred from homology"/>